<dbReference type="PANTHER" id="PTHR43479:SF11">
    <property type="entry name" value="ACREF_ENVCD OPERON REPRESSOR-RELATED"/>
    <property type="match status" value="1"/>
</dbReference>
<accession>A0A381Z4H5</accession>
<sequence length="197" mass="22849">MNGIDLIYRTAGKLFADKSFGSVTMGEIAEKCKMSKANLYHHFSSKNDLYEKIILRALQNTSDILNKAEQIDDTYVNKIKFTAKEHLNQLILNPQEYKLLARESSDLGNKDRTPFSTGLFQQNLSQMFNLIEQAKKNKEIIEQCDSRILAFQLISPNFSYLVFQRMFVQVFEELDDTNYEHFSETLTENLLNGIVRK</sequence>
<keyword evidence="1" id="KW-0238">DNA-binding</keyword>
<feature type="domain" description="HTH tetR-type" evidence="2">
    <location>
        <begin position="1"/>
        <end position="61"/>
    </location>
</feature>
<dbReference type="InterPro" id="IPR050624">
    <property type="entry name" value="HTH-type_Tx_Regulator"/>
</dbReference>
<dbReference type="Pfam" id="PF00440">
    <property type="entry name" value="TetR_N"/>
    <property type="match status" value="1"/>
</dbReference>
<name>A0A381Z4H5_9ZZZZ</name>
<dbReference type="InterPro" id="IPR001647">
    <property type="entry name" value="HTH_TetR"/>
</dbReference>
<reference evidence="3" key="1">
    <citation type="submission" date="2018-05" db="EMBL/GenBank/DDBJ databases">
        <authorList>
            <person name="Lanie J.A."/>
            <person name="Ng W.-L."/>
            <person name="Kazmierczak K.M."/>
            <person name="Andrzejewski T.M."/>
            <person name="Davidsen T.M."/>
            <person name="Wayne K.J."/>
            <person name="Tettelin H."/>
            <person name="Glass J.I."/>
            <person name="Rusch D."/>
            <person name="Podicherti R."/>
            <person name="Tsui H.-C.T."/>
            <person name="Winkler M.E."/>
        </authorList>
    </citation>
    <scope>NUCLEOTIDE SEQUENCE</scope>
</reference>
<evidence type="ECO:0000313" key="3">
    <source>
        <dbReference type="EMBL" id="SVA83713.1"/>
    </source>
</evidence>
<dbReference type="EMBL" id="UINC01019783">
    <property type="protein sequence ID" value="SVA83713.1"/>
    <property type="molecule type" value="Genomic_DNA"/>
</dbReference>
<dbReference type="InterPro" id="IPR036271">
    <property type="entry name" value="Tet_transcr_reg_TetR-rel_C_sf"/>
</dbReference>
<dbReference type="PROSITE" id="PS50977">
    <property type="entry name" value="HTH_TETR_2"/>
    <property type="match status" value="1"/>
</dbReference>
<dbReference type="GO" id="GO:0003677">
    <property type="term" value="F:DNA binding"/>
    <property type="evidence" value="ECO:0007669"/>
    <property type="project" value="UniProtKB-KW"/>
</dbReference>
<protein>
    <recommendedName>
        <fullName evidence="2">HTH tetR-type domain-containing protein</fullName>
    </recommendedName>
</protein>
<dbReference type="PRINTS" id="PR00455">
    <property type="entry name" value="HTHTETR"/>
</dbReference>
<dbReference type="SUPFAM" id="SSF46689">
    <property type="entry name" value="Homeodomain-like"/>
    <property type="match status" value="1"/>
</dbReference>
<dbReference type="Gene3D" id="1.10.357.10">
    <property type="entry name" value="Tetracycline Repressor, domain 2"/>
    <property type="match status" value="1"/>
</dbReference>
<dbReference type="PANTHER" id="PTHR43479">
    <property type="entry name" value="ACREF/ENVCD OPERON REPRESSOR-RELATED"/>
    <property type="match status" value="1"/>
</dbReference>
<proteinExistence type="predicted"/>
<dbReference type="InterPro" id="IPR009057">
    <property type="entry name" value="Homeodomain-like_sf"/>
</dbReference>
<evidence type="ECO:0000256" key="1">
    <source>
        <dbReference type="ARBA" id="ARBA00023125"/>
    </source>
</evidence>
<gene>
    <name evidence="3" type="ORF">METZ01_LOCUS136567</name>
</gene>
<organism evidence="3">
    <name type="scientific">marine metagenome</name>
    <dbReference type="NCBI Taxonomy" id="408172"/>
    <lineage>
        <taxon>unclassified sequences</taxon>
        <taxon>metagenomes</taxon>
        <taxon>ecological metagenomes</taxon>
    </lineage>
</organism>
<evidence type="ECO:0000259" key="2">
    <source>
        <dbReference type="PROSITE" id="PS50977"/>
    </source>
</evidence>
<dbReference type="AlphaFoldDB" id="A0A381Z4H5"/>
<dbReference type="SUPFAM" id="SSF48498">
    <property type="entry name" value="Tetracyclin repressor-like, C-terminal domain"/>
    <property type="match status" value="1"/>
</dbReference>